<dbReference type="InterPro" id="IPR035476">
    <property type="entry name" value="SIS_PGI_1"/>
</dbReference>
<dbReference type="PATRIC" id="fig|838561.3.peg.294"/>
<reference evidence="10 11" key="1">
    <citation type="submission" date="2013-09" db="EMBL/GenBank/DDBJ databases">
        <title>Complete genome sequence of Spiroplasma mirum suckling mouse cataract agent.</title>
        <authorList>
            <person name="Landry C.A."/>
            <person name="Bastian F.O."/>
            <person name="Thune R.L."/>
        </authorList>
    </citation>
    <scope>NUCLEOTIDE SEQUENCE [LARGE SCALE GENOMIC DNA]</scope>
    <source>
        <strain evidence="10 11">SMCA</strain>
    </source>
</reference>
<dbReference type="HAMAP" id="MF_00473">
    <property type="entry name" value="G6P_isomerase"/>
    <property type="match status" value="1"/>
</dbReference>
<dbReference type="UniPathway" id="UPA00109">
    <property type="reaction ID" value="UER00181"/>
</dbReference>
<feature type="active site" evidence="8">
    <location>
        <position position="415"/>
    </location>
</feature>
<name>W0GQ04_9MOLU</name>
<evidence type="ECO:0000256" key="7">
    <source>
        <dbReference type="ARBA" id="ARBA00029321"/>
    </source>
</evidence>
<accession>W0GQ04</accession>
<evidence type="ECO:0000313" key="11">
    <source>
        <dbReference type="Proteomes" id="UP000019260"/>
    </source>
</evidence>
<dbReference type="STRING" id="838561.P344_01545"/>
<gene>
    <name evidence="8" type="primary">pgi</name>
    <name evidence="10" type="ORF">P344_01545</name>
</gene>
<dbReference type="GO" id="GO:0051156">
    <property type="term" value="P:glucose 6-phosphate metabolic process"/>
    <property type="evidence" value="ECO:0007669"/>
    <property type="project" value="TreeGrafter"/>
</dbReference>
<sequence>MIKTDLTNAISELDFNKYNQQIAAIHQMIHDNSGVGHEFLGWVEWPLNYDKAELAKMKAVASQLTKEIDVLLVIGIGGSYLGSRAAIEMINGLYYQPQVEIIYIGNTMSSTYTQQVLDYVKNKEFGICVISKSGTTTEPAIAFRLCKDLLEQKKGKAVAKTRIIAVTDKAKGALKELANQEGYQTFIIPDDIGGRYSVLTPVGIFPMLVAGVNVDEVFAGAKLAYEDTFSPDLTNQAYRYALARYLLNTRDHYQSEMLVSYELQFQMLNEWWKQLFGESEGKDGKGLLPTSCIFSTDLHSLGQFIQEGTKNIIFETVIKINKPNGDLVLTADQENLDGLNYLAGKTLHSVNTIAMAGVVYAHHQSGNVPNIILEFATMDAKMFGYLSYWFMKACAMSAYLLKINPFNQPGVEIYKTNMFKLLGKPGK</sequence>
<comment type="similarity">
    <text evidence="2 8 9">Belongs to the GPI family.</text>
</comment>
<evidence type="ECO:0000256" key="3">
    <source>
        <dbReference type="ARBA" id="ARBA00022432"/>
    </source>
</evidence>
<dbReference type="KEGG" id="smia:P344_01545"/>
<keyword evidence="6 8" id="KW-0413">Isomerase</keyword>
<dbReference type="GO" id="GO:0004347">
    <property type="term" value="F:glucose-6-phosphate isomerase activity"/>
    <property type="evidence" value="ECO:0007669"/>
    <property type="project" value="UniProtKB-UniRule"/>
</dbReference>
<evidence type="ECO:0000256" key="8">
    <source>
        <dbReference type="HAMAP-Rule" id="MF_00473"/>
    </source>
</evidence>
<dbReference type="InterPro" id="IPR001672">
    <property type="entry name" value="G6P_Isomerase"/>
</dbReference>
<dbReference type="PANTHER" id="PTHR11469">
    <property type="entry name" value="GLUCOSE-6-PHOSPHATE ISOMERASE"/>
    <property type="match status" value="1"/>
</dbReference>
<dbReference type="Gene3D" id="3.40.50.10490">
    <property type="entry name" value="Glucose-6-phosphate isomerase like protein, domain 1"/>
    <property type="match status" value="2"/>
</dbReference>
<protein>
    <recommendedName>
        <fullName evidence="8">Glucose-6-phosphate isomerase</fullName>
        <shortName evidence="8">GPI</shortName>
        <ecNumber evidence="8">5.3.1.9</ecNumber>
    </recommendedName>
    <alternativeName>
        <fullName evidence="8">Phosphoglucose isomerase</fullName>
        <shortName evidence="8">PGI</shortName>
    </alternativeName>
    <alternativeName>
        <fullName evidence="8">Phosphohexose isomerase</fullName>
        <shortName evidence="8">PHI</shortName>
    </alternativeName>
</protein>
<dbReference type="InterPro" id="IPR018189">
    <property type="entry name" value="Phosphoglucose_isomerase_CS"/>
</dbReference>
<comment type="subcellular location">
    <subcellularLocation>
        <location evidence="8">Cytoplasm</location>
    </subcellularLocation>
</comment>
<dbReference type="PROSITE" id="PS00174">
    <property type="entry name" value="P_GLUCOSE_ISOMERASE_2"/>
    <property type="match status" value="1"/>
</dbReference>
<comment type="caution">
    <text evidence="8">Lacks conserved residue(s) required for the propagation of feature annotation.</text>
</comment>
<dbReference type="GO" id="GO:0097367">
    <property type="term" value="F:carbohydrate derivative binding"/>
    <property type="evidence" value="ECO:0007669"/>
    <property type="project" value="InterPro"/>
</dbReference>
<keyword evidence="3 8" id="KW-0312">Gluconeogenesis</keyword>
<keyword evidence="4 8" id="KW-0963">Cytoplasm</keyword>
<dbReference type="GO" id="GO:0006096">
    <property type="term" value="P:glycolytic process"/>
    <property type="evidence" value="ECO:0007669"/>
    <property type="project" value="UniProtKB-UniRule"/>
</dbReference>
<feature type="active site" description="Proton donor" evidence="8">
    <location>
        <position position="278"/>
    </location>
</feature>
<dbReference type="EMBL" id="CP006720">
    <property type="protein sequence ID" value="AHI57674.1"/>
    <property type="molecule type" value="Genomic_DNA"/>
</dbReference>
<evidence type="ECO:0000256" key="4">
    <source>
        <dbReference type="ARBA" id="ARBA00022490"/>
    </source>
</evidence>
<dbReference type="PANTHER" id="PTHR11469:SF1">
    <property type="entry name" value="GLUCOSE-6-PHOSPHATE ISOMERASE"/>
    <property type="match status" value="1"/>
</dbReference>
<comment type="function">
    <text evidence="8">Catalyzes the reversible isomerization of glucose-6-phosphate to fructose-6-phosphate.</text>
</comment>
<evidence type="ECO:0000256" key="2">
    <source>
        <dbReference type="ARBA" id="ARBA00006604"/>
    </source>
</evidence>
<evidence type="ECO:0000256" key="9">
    <source>
        <dbReference type="RuleBase" id="RU000612"/>
    </source>
</evidence>
<dbReference type="GO" id="GO:0005829">
    <property type="term" value="C:cytosol"/>
    <property type="evidence" value="ECO:0007669"/>
    <property type="project" value="TreeGrafter"/>
</dbReference>
<evidence type="ECO:0000256" key="5">
    <source>
        <dbReference type="ARBA" id="ARBA00023152"/>
    </source>
</evidence>
<dbReference type="OrthoDB" id="140919at2"/>
<dbReference type="CDD" id="cd05016">
    <property type="entry name" value="SIS_PGI_2"/>
    <property type="match status" value="1"/>
</dbReference>
<dbReference type="SUPFAM" id="SSF53697">
    <property type="entry name" value="SIS domain"/>
    <property type="match status" value="1"/>
</dbReference>
<keyword evidence="11" id="KW-1185">Reference proteome</keyword>
<dbReference type="KEGG" id="smir:SMM_0253"/>
<dbReference type="Pfam" id="PF00342">
    <property type="entry name" value="PGI"/>
    <property type="match status" value="1"/>
</dbReference>
<evidence type="ECO:0000256" key="6">
    <source>
        <dbReference type="ARBA" id="ARBA00023235"/>
    </source>
</evidence>
<dbReference type="InterPro" id="IPR035482">
    <property type="entry name" value="SIS_PGI_2"/>
</dbReference>
<dbReference type="PROSITE" id="PS51463">
    <property type="entry name" value="P_GLUCOSE_ISOMERASE_3"/>
    <property type="match status" value="1"/>
</dbReference>
<dbReference type="NCBIfam" id="NF010697">
    <property type="entry name" value="PRK14097.1"/>
    <property type="match status" value="1"/>
</dbReference>
<evidence type="ECO:0000256" key="1">
    <source>
        <dbReference type="ARBA" id="ARBA00004926"/>
    </source>
</evidence>
<comment type="pathway">
    <text evidence="8">Carbohydrate biosynthesis; gluconeogenesis.</text>
</comment>
<comment type="pathway">
    <text evidence="1 8 9">Carbohydrate degradation; glycolysis; D-glyceraldehyde 3-phosphate and glycerone phosphate from D-glucose: step 2/4.</text>
</comment>
<dbReference type="Proteomes" id="UP000019260">
    <property type="component" value="Chromosome"/>
</dbReference>
<dbReference type="RefSeq" id="WP_025317068.1">
    <property type="nucleotide sequence ID" value="NZ_CP002082.1"/>
</dbReference>
<dbReference type="PRINTS" id="PR00662">
    <property type="entry name" value="G6PISOMERASE"/>
</dbReference>
<dbReference type="HOGENOM" id="CLU_037303_0_1_14"/>
<dbReference type="FunFam" id="3.40.50.10490:FF:000016">
    <property type="entry name" value="Glucose-6-phosphate isomerase"/>
    <property type="match status" value="1"/>
</dbReference>
<dbReference type="GO" id="GO:0048029">
    <property type="term" value="F:monosaccharide binding"/>
    <property type="evidence" value="ECO:0007669"/>
    <property type="project" value="TreeGrafter"/>
</dbReference>
<proteinExistence type="inferred from homology"/>
<dbReference type="CDD" id="cd05015">
    <property type="entry name" value="SIS_PGI_1"/>
    <property type="match status" value="1"/>
</dbReference>
<evidence type="ECO:0000313" key="10">
    <source>
        <dbReference type="EMBL" id="AHI57674.1"/>
    </source>
</evidence>
<dbReference type="eggNOG" id="COG0166">
    <property type="taxonomic scope" value="Bacteria"/>
</dbReference>
<keyword evidence="5 8" id="KW-0324">Glycolysis</keyword>
<dbReference type="GO" id="GO:0006094">
    <property type="term" value="P:gluconeogenesis"/>
    <property type="evidence" value="ECO:0007669"/>
    <property type="project" value="UniProtKB-UniRule"/>
</dbReference>
<organism evidence="10 11">
    <name type="scientific">Spiroplasma mirum ATCC 29335</name>
    <dbReference type="NCBI Taxonomy" id="838561"/>
    <lineage>
        <taxon>Bacteria</taxon>
        <taxon>Bacillati</taxon>
        <taxon>Mycoplasmatota</taxon>
        <taxon>Mollicutes</taxon>
        <taxon>Entomoplasmatales</taxon>
        <taxon>Spiroplasmataceae</taxon>
        <taxon>Spiroplasma</taxon>
    </lineage>
</organism>
<dbReference type="PROSITE" id="PS00765">
    <property type="entry name" value="P_GLUCOSE_ISOMERASE_1"/>
    <property type="match status" value="1"/>
</dbReference>
<dbReference type="UniPathway" id="UPA00138"/>
<dbReference type="AlphaFoldDB" id="W0GQ04"/>
<dbReference type="InterPro" id="IPR046348">
    <property type="entry name" value="SIS_dom_sf"/>
</dbReference>
<dbReference type="EC" id="5.3.1.9" evidence="8"/>
<comment type="catalytic activity">
    <reaction evidence="7 8 9">
        <text>alpha-D-glucose 6-phosphate = beta-D-fructose 6-phosphate</text>
        <dbReference type="Rhea" id="RHEA:11816"/>
        <dbReference type="ChEBI" id="CHEBI:57634"/>
        <dbReference type="ChEBI" id="CHEBI:58225"/>
        <dbReference type="EC" id="5.3.1.9"/>
    </reaction>
</comment>